<name>A0ABS6ELG0_9CLOT</name>
<protein>
    <submittedName>
        <fullName evidence="4">TetR/AcrR family transcriptional regulator</fullName>
    </submittedName>
</protein>
<dbReference type="PANTHER" id="PTHR30055:SF226">
    <property type="entry name" value="HTH-TYPE TRANSCRIPTIONAL REGULATOR PKSA"/>
    <property type="match status" value="1"/>
</dbReference>
<organism evidence="4 5">
    <name type="scientific">Clostridium mobile</name>
    <dbReference type="NCBI Taxonomy" id="2841512"/>
    <lineage>
        <taxon>Bacteria</taxon>
        <taxon>Bacillati</taxon>
        <taxon>Bacillota</taxon>
        <taxon>Clostridia</taxon>
        <taxon>Eubacteriales</taxon>
        <taxon>Clostridiaceae</taxon>
        <taxon>Clostridium</taxon>
    </lineage>
</organism>
<proteinExistence type="predicted"/>
<evidence type="ECO:0000313" key="4">
    <source>
        <dbReference type="EMBL" id="MBU5486033.1"/>
    </source>
</evidence>
<dbReference type="InterPro" id="IPR023772">
    <property type="entry name" value="DNA-bd_HTH_TetR-type_CS"/>
</dbReference>
<gene>
    <name evidence="4" type="ORF">KQI86_17060</name>
</gene>
<evidence type="ECO:0000259" key="3">
    <source>
        <dbReference type="PROSITE" id="PS50977"/>
    </source>
</evidence>
<sequence>MNYNQQNKKKQRILDAAISVFIEKGFEEASMREIASAAGLTTGAIYHHFKNKDELFYHAVKEAMYFAQKLSERDESSNLKSTENMLNEISGKVRERMSKVDEQRLLVLLIGYVISKGGTLNEVLRKDYTEIIKKVSDMYFYAFGIENTEYKKILASILVAALDGVAIQYSLGILKQEDQKFKDTFVKFFAQSIPTFLKKNILSSDS</sequence>
<accession>A0ABS6ELG0</accession>
<feature type="DNA-binding region" description="H-T-H motif" evidence="2">
    <location>
        <begin position="30"/>
        <end position="49"/>
    </location>
</feature>
<dbReference type="PROSITE" id="PS50977">
    <property type="entry name" value="HTH_TETR_2"/>
    <property type="match status" value="1"/>
</dbReference>
<dbReference type="RefSeq" id="WP_216440623.1">
    <property type="nucleotide sequence ID" value="NZ_JAHLQF010000004.1"/>
</dbReference>
<keyword evidence="1 2" id="KW-0238">DNA-binding</keyword>
<dbReference type="Pfam" id="PF00440">
    <property type="entry name" value="TetR_N"/>
    <property type="match status" value="1"/>
</dbReference>
<comment type="caution">
    <text evidence="4">The sequence shown here is derived from an EMBL/GenBank/DDBJ whole genome shotgun (WGS) entry which is preliminary data.</text>
</comment>
<reference evidence="4 5" key="1">
    <citation type="submission" date="2021-06" db="EMBL/GenBank/DDBJ databases">
        <authorList>
            <person name="Sun Q."/>
            <person name="Li D."/>
        </authorList>
    </citation>
    <scope>NUCLEOTIDE SEQUENCE [LARGE SCALE GENOMIC DNA]</scope>
    <source>
        <strain evidence="4 5">MSJ-11</strain>
    </source>
</reference>
<evidence type="ECO:0000313" key="5">
    <source>
        <dbReference type="Proteomes" id="UP000726170"/>
    </source>
</evidence>
<feature type="domain" description="HTH tetR-type" evidence="3">
    <location>
        <begin position="7"/>
        <end position="67"/>
    </location>
</feature>
<evidence type="ECO:0000256" key="2">
    <source>
        <dbReference type="PROSITE-ProRule" id="PRU00335"/>
    </source>
</evidence>
<dbReference type="InterPro" id="IPR050109">
    <property type="entry name" value="HTH-type_TetR-like_transc_reg"/>
</dbReference>
<dbReference type="InterPro" id="IPR001647">
    <property type="entry name" value="HTH_TetR"/>
</dbReference>
<dbReference type="PROSITE" id="PS01081">
    <property type="entry name" value="HTH_TETR_1"/>
    <property type="match status" value="1"/>
</dbReference>
<dbReference type="Proteomes" id="UP000726170">
    <property type="component" value="Unassembled WGS sequence"/>
</dbReference>
<dbReference type="EMBL" id="JAHLQF010000004">
    <property type="protein sequence ID" value="MBU5486033.1"/>
    <property type="molecule type" value="Genomic_DNA"/>
</dbReference>
<keyword evidence="5" id="KW-1185">Reference proteome</keyword>
<evidence type="ECO:0000256" key="1">
    <source>
        <dbReference type="ARBA" id="ARBA00023125"/>
    </source>
</evidence>
<dbReference type="PANTHER" id="PTHR30055">
    <property type="entry name" value="HTH-TYPE TRANSCRIPTIONAL REGULATOR RUTR"/>
    <property type="match status" value="1"/>
</dbReference>